<protein>
    <submittedName>
        <fullName evidence="1">Uncharacterized protein</fullName>
    </submittedName>
</protein>
<proteinExistence type="predicted"/>
<keyword evidence="2" id="KW-1185">Reference proteome</keyword>
<dbReference type="Gramene" id="RZC67536">
    <property type="protein sequence ID" value="RZC67536"/>
    <property type="gene ID" value="C5167_011221"/>
</dbReference>
<reference evidence="1 2" key="1">
    <citation type="journal article" date="2018" name="Science">
        <title>The opium poppy genome and morphinan production.</title>
        <authorList>
            <person name="Guo L."/>
            <person name="Winzer T."/>
            <person name="Yang X."/>
            <person name="Li Y."/>
            <person name="Ning Z."/>
            <person name="He Z."/>
            <person name="Teodor R."/>
            <person name="Lu Y."/>
            <person name="Bowser T.A."/>
            <person name="Graham I.A."/>
            <person name="Ye K."/>
        </authorList>
    </citation>
    <scope>NUCLEOTIDE SEQUENCE [LARGE SCALE GENOMIC DNA]</scope>
    <source>
        <strain evidence="2">cv. HN1</strain>
        <tissue evidence="1">Leaves</tissue>
    </source>
</reference>
<gene>
    <name evidence="1" type="ORF">C5167_011221</name>
</gene>
<accession>A0A4Y7K3Y3</accession>
<sequence>MTSTNCWSSYGIDITQKVGVEVMYDIVCMMLLLRILGVTRFISKASIGVASAVGDFGCPTVHAVKNNDFY</sequence>
<dbReference type="AlphaFoldDB" id="A0A4Y7K3Y3"/>
<name>A0A4Y7K3Y3_PAPSO</name>
<dbReference type="EMBL" id="CM010720">
    <property type="protein sequence ID" value="RZC67536.1"/>
    <property type="molecule type" value="Genomic_DNA"/>
</dbReference>
<dbReference type="Proteomes" id="UP000316621">
    <property type="component" value="Chromosome 6"/>
</dbReference>
<organism evidence="1 2">
    <name type="scientific">Papaver somniferum</name>
    <name type="common">Opium poppy</name>
    <dbReference type="NCBI Taxonomy" id="3469"/>
    <lineage>
        <taxon>Eukaryota</taxon>
        <taxon>Viridiplantae</taxon>
        <taxon>Streptophyta</taxon>
        <taxon>Embryophyta</taxon>
        <taxon>Tracheophyta</taxon>
        <taxon>Spermatophyta</taxon>
        <taxon>Magnoliopsida</taxon>
        <taxon>Ranunculales</taxon>
        <taxon>Papaveraceae</taxon>
        <taxon>Papaveroideae</taxon>
        <taxon>Papaver</taxon>
    </lineage>
</organism>
<evidence type="ECO:0000313" key="1">
    <source>
        <dbReference type="EMBL" id="RZC67536.1"/>
    </source>
</evidence>
<evidence type="ECO:0000313" key="2">
    <source>
        <dbReference type="Proteomes" id="UP000316621"/>
    </source>
</evidence>